<accession>A0A9N8ERR1</accession>
<protein>
    <submittedName>
        <fullName evidence="2">Uncharacterized protein</fullName>
    </submittedName>
</protein>
<keyword evidence="1" id="KW-0812">Transmembrane</keyword>
<dbReference type="EMBL" id="CAICTM010001420">
    <property type="protein sequence ID" value="CAB9523490.1"/>
    <property type="molecule type" value="Genomic_DNA"/>
</dbReference>
<evidence type="ECO:0000313" key="3">
    <source>
        <dbReference type="Proteomes" id="UP001153069"/>
    </source>
</evidence>
<gene>
    <name evidence="2" type="ORF">SEMRO_1422_G271360.1</name>
</gene>
<dbReference type="OrthoDB" id="48084at2759"/>
<feature type="transmembrane region" description="Helical" evidence="1">
    <location>
        <begin position="146"/>
        <end position="167"/>
    </location>
</feature>
<keyword evidence="3" id="KW-1185">Reference proteome</keyword>
<feature type="transmembrane region" description="Helical" evidence="1">
    <location>
        <begin position="21"/>
        <end position="38"/>
    </location>
</feature>
<organism evidence="2 3">
    <name type="scientific">Seminavis robusta</name>
    <dbReference type="NCBI Taxonomy" id="568900"/>
    <lineage>
        <taxon>Eukaryota</taxon>
        <taxon>Sar</taxon>
        <taxon>Stramenopiles</taxon>
        <taxon>Ochrophyta</taxon>
        <taxon>Bacillariophyta</taxon>
        <taxon>Bacillariophyceae</taxon>
        <taxon>Bacillariophycidae</taxon>
        <taxon>Naviculales</taxon>
        <taxon>Naviculaceae</taxon>
        <taxon>Seminavis</taxon>
    </lineage>
</organism>
<keyword evidence="1" id="KW-1133">Transmembrane helix</keyword>
<dbReference type="AlphaFoldDB" id="A0A9N8ERR1"/>
<reference evidence="2" key="1">
    <citation type="submission" date="2020-06" db="EMBL/GenBank/DDBJ databases">
        <authorList>
            <consortium name="Plant Systems Biology data submission"/>
        </authorList>
    </citation>
    <scope>NUCLEOTIDE SEQUENCE</scope>
    <source>
        <strain evidence="2">D6</strain>
    </source>
</reference>
<evidence type="ECO:0000256" key="1">
    <source>
        <dbReference type="SAM" id="Phobius"/>
    </source>
</evidence>
<proteinExistence type="predicted"/>
<name>A0A9N8ERR1_9STRA</name>
<evidence type="ECO:0000313" key="2">
    <source>
        <dbReference type="EMBL" id="CAB9523490.1"/>
    </source>
</evidence>
<dbReference type="Proteomes" id="UP001153069">
    <property type="component" value="Unassembled WGS sequence"/>
</dbReference>
<comment type="caution">
    <text evidence="2">The sequence shown here is derived from an EMBL/GenBank/DDBJ whole genome shotgun (WGS) entry which is preliminary data.</text>
</comment>
<keyword evidence="1" id="KW-0472">Membrane</keyword>
<sequence length="199" mass="21519">MVLSSAAEDSAAVDALSTQDIGVGIILAVLLAALAVFLQEQSRSSFPNLVLWTTRDSTDNGTPKDAFMEADDDDAETIISLSSNNATAGVENATSNSNTTSSNIVFNGTNWSEMSRPENYIWYSRSITDNDSKKSTRQSMSWDNRIALWALVALFVPIFGVELFLALSRQFVCESGSSGSLAWAQDFCAPIYDAYKGPS</sequence>